<keyword evidence="1" id="KW-0238">DNA-binding</keyword>
<dbReference type="PANTHER" id="PTHR43280:SF2">
    <property type="entry name" value="HTH-TYPE TRANSCRIPTIONAL REGULATOR EXSA"/>
    <property type="match status" value="1"/>
</dbReference>
<dbReference type="InterPro" id="IPR046532">
    <property type="entry name" value="DUF6597"/>
</dbReference>
<evidence type="ECO:0000313" key="4">
    <source>
        <dbReference type="Proteomes" id="UP000275076"/>
    </source>
</evidence>
<evidence type="ECO:0000259" key="2">
    <source>
        <dbReference type="PROSITE" id="PS01124"/>
    </source>
</evidence>
<dbReference type="EMBL" id="RBVX01000039">
    <property type="protein sequence ID" value="RSL30318.1"/>
    <property type="molecule type" value="Genomic_DNA"/>
</dbReference>
<comment type="caution">
    <text evidence="3">The sequence shown here is derived from an EMBL/GenBank/DDBJ whole genome shotgun (WGS) entry which is preliminary data.</text>
</comment>
<evidence type="ECO:0000256" key="1">
    <source>
        <dbReference type="ARBA" id="ARBA00023125"/>
    </source>
</evidence>
<dbReference type="OrthoDB" id="323290at2"/>
<evidence type="ECO:0000313" key="3">
    <source>
        <dbReference type="EMBL" id="RSL30318.1"/>
    </source>
</evidence>
<dbReference type="Gene3D" id="1.10.10.60">
    <property type="entry name" value="Homeodomain-like"/>
    <property type="match status" value="1"/>
</dbReference>
<feature type="domain" description="HTH araC/xylS-type" evidence="2">
    <location>
        <begin position="175"/>
        <end position="273"/>
    </location>
</feature>
<keyword evidence="4" id="KW-1185">Reference proteome</keyword>
<dbReference type="Pfam" id="PF20240">
    <property type="entry name" value="DUF6597"/>
    <property type="match status" value="1"/>
</dbReference>
<dbReference type="SMART" id="SM00342">
    <property type="entry name" value="HTH_ARAC"/>
    <property type="match status" value="1"/>
</dbReference>
<dbReference type="PROSITE" id="PS01124">
    <property type="entry name" value="HTH_ARAC_FAMILY_2"/>
    <property type="match status" value="1"/>
</dbReference>
<dbReference type="Proteomes" id="UP000275076">
    <property type="component" value="Unassembled WGS sequence"/>
</dbReference>
<reference evidence="3 4" key="1">
    <citation type="submission" date="2018-10" db="EMBL/GenBank/DDBJ databases">
        <title>Draft genome sequence of Bacillus salarius IM0101, isolated from a hypersaline soil in Inner Mongolia, China.</title>
        <authorList>
            <person name="Yamprayoonswat W."/>
            <person name="Boonvisut S."/>
            <person name="Jumpathong W."/>
            <person name="Sittihan S."/>
            <person name="Ruangsuj P."/>
            <person name="Wanthongcharoen S."/>
            <person name="Thongpramul N."/>
            <person name="Pimmason S."/>
            <person name="Yu B."/>
            <person name="Yasawong M."/>
        </authorList>
    </citation>
    <scope>NUCLEOTIDE SEQUENCE [LARGE SCALE GENOMIC DNA]</scope>
    <source>
        <strain evidence="3 4">IM0101</strain>
    </source>
</reference>
<dbReference type="AlphaFoldDB" id="A0A428MVZ2"/>
<dbReference type="Pfam" id="PF12833">
    <property type="entry name" value="HTH_18"/>
    <property type="match status" value="1"/>
</dbReference>
<proteinExistence type="predicted"/>
<dbReference type="PANTHER" id="PTHR43280">
    <property type="entry name" value="ARAC-FAMILY TRANSCRIPTIONAL REGULATOR"/>
    <property type="match status" value="1"/>
</dbReference>
<dbReference type="GO" id="GO:0043565">
    <property type="term" value="F:sequence-specific DNA binding"/>
    <property type="evidence" value="ECO:0007669"/>
    <property type="project" value="InterPro"/>
</dbReference>
<accession>A0A428MVZ2</accession>
<gene>
    <name evidence="3" type="ORF">D7Z54_26765</name>
</gene>
<name>A0A428MVZ2_9BACI</name>
<organism evidence="3 4">
    <name type="scientific">Salibacterium salarium</name>
    <dbReference type="NCBI Taxonomy" id="284579"/>
    <lineage>
        <taxon>Bacteria</taxon>
        <taxon>Bacillati</taxon>
        <taxon>Bacillota</taxon>
        <taxon>Bacilli</taxon>
        <taxon>Bacillales</taxon>
        <taxon>Bacillaceae</taxon>
    </lineage>
</organism>
<dbReference type="GO" id="GO:0003700">
    <property type="term" value="F:DNA-binding transcription factor activity"/>
    <property type="evidence" value="ECO:0007669"/>
    <property type="project" value="InterPro"/>
</dbReference>
<dbReference type="InterPro" id="IPR018060">
    <property type="entry name" value="HTH_AraC"/>
</dbReference>
<sequence>MVEFPVLQYNKRRDNLMPYCRFRPFQPGHEAGVDYFLESDENLFQDFIPLSFYQFQVSSHSNGWFSTIPDGCIDILICCSPEHSNTFVYGHLPKTKKIKVHTGADYFGIRLPYGLFFTLFQASAKEMQDEVYTLQEVSSSPPAIEEPLMRAVDFGERVHIAKKKLLPFLTCMEHPIIRHVLQTAYFTKGTIPVRALSKETGYSERYLRRLFSDHFGLSPKQFFEVVRFQHSLSLLKTYSVDDVLEENGYYDQSHMSNEFKKFGYITPMQSSQLFS</sequence>
<protein>
    <submittedName>
        <fullName evidence="3">AraC family transcriptional regulator</fullName>
    </submittedName>
</protein>